<evidence type="ECO:0000256" key="7">
    <source>
        <dbReference type="RuleBase" id="RU000454"/>
    </source>
</evidence>
<dbReference type="Ensembl" id="ENSCSET00000003171.1">
    <property type="protein sequence ID" value="ENSCSEP00000003125.1"/>
    <property type="gene ID" value="ENSCSEG00000002049.1"/>
</dbReference>
<dbReference type="PRINTS" id="PR00792">
    <property type="entry name" value="PEPSIN"/>
</dbReference>
<dbReference type="PANTHER" id="PTHR47965">
    <property type="entry name" value="ASPARTYL PROTEASE-RELATED"/>
    <property type="match status" value="1"/>
</dbReference>
<dbReference type="InterPro" id="IPR009120">
    <property type="entry name" value="BACE1"/>
</dbReference>
<reference evidence="9" key="3">
    <citation type="submission" date="2025-09" db="UniProtKB">
        <authorList>
            <consortium name="Ensembl"/>
        </authorList>
    </citation>
    <scope>IDENTIFICATION</scope>
</reference>
<comment type="similarity">
    <text evidence="2 7">Belongs to the peptidase A1 family.</text>
</comment>
<dbReference type="GO" id="GO:0005802">
    <property type="term" value="C:trans-Golgi network"/>
    <property type="evidence" value="ECO:0007669"/>
    <property type="project" value="TreeGrafter"/>
</dbReference>
<dbReference type="Gene3D" id="2.40.70.10">
    <property type="entry name" value="Acid Proteases"/>
    <property type="match status" value="2"/>
</dbReference>
<keyword evidence="10" id="KW-1185">Reference proteome</keyword>
<dbReference type="InParanoid" id="A0A3P8USA1"/>
<accession>A0A3P8USA1</accession>
<reference evidence="9" key="2">
    <citation type="submission" date="2025-08" db="UniProtKB">
        <authorList>
            <consortium name="Ensembl"/>
        </authorList>
    </citation>
    <scope>IDENTIFICATION</scope>
</reference>
<dbReference type="FunFam" id="2.40.70.10:FF:000007">
    <property type="entry name" value="Beta-secretase 1"/>
    <property type="match status" value="1"/>
</dbReference>
<dbReference type="GO" id="GO:0048484">
    <property type="term" value="P:enteric nervous system development"/>
    <property type="evidence" value="ECO:0007669"/>
    <property type="project" value="Ensembl"/>
</dbReference>
<evidence type="ECO:0000313" key="10">
    <source>
        <dbReference type="Proteomes" id="UP000265120"/>
    </source>
</evidence>
<evidence type="ECO:0000313" key="9">
    <source>
        <dbReference type="Ensembl" id="ENSCSEP00000003125.1"/>
    </source>
</evidence>
<feature type="active site" evidence="6">
    <location>
        <position position="285"/>
    </location>
</feature>
<keyword evidence="3" id="KW-0812">Transmembrane</keyword>
<dbReference type="InterPro" id="IPR033121">
    <property type="entry name" value="PEPTIDASE_A1"/>
</dbReference>
<feature type="domain" description="Peptidase A1" evidence="8">
    <location>
        <begin position="82"/>
        <end position="379"/>
    </location>
</feature>
<dbReference type="SUPFAM" id="SSF50630">
    <property type="entry name" value="Acid proteases"/>
    <property type="match status" value="1"/>
</dbReference>
<dbReference type="Proteomes" id="UP000265120">
    <property type="component" value="Chromosome 4"/>
</dbReference>
<sequence length="379" mass="41254">MAYGASVTTWAFVLSFYFGVSRCLFSIPLKIYPGKVSVSSAEHVTPARLSSGNGLSLASDPTGTVNFLDMENNLQGDSGRGYYIEMSIGSPGQTLNILVDTGSSNFAVAAASHPFITHYFNTALSTTYQPVGRTVAVRYTQGNWEGELGLDLVSIPKGPNGTITINIAAILSSDGFFLPGVNWQGILGLAYPILARPDSVQQLVIPDIFSLQMCGAGLSASAAADPAGGSLIMGGAEPTLYRGSVWFTPIIEEWYYQVEVLKLEVGSQNLDLDCREYNMDKAIVDSGTTLLRLPVNVFNAVVEAITRSSLIQDFSSGFWDGTKLACWMKGENPWRFFPKLSIYLRATNTSQSFRITILPQFRTVPVRWTEYEASHAKSR</sequence>
<dbReference type="InterPro" id="IPR009119">
    <property type="entry name" value="BACE"/>
</dbReference>
<proteinExistence type="inferred from homology"/>
<dbReference type="Pfam" id="PF00026">
    <property type="entry name" value="Asp"/>
    <property type="match status" value="1"/>
</dbReference>
<keyword evidence="7" id="KW-0645">Protease</keyword>
<dbReference type="OMA" id="CDTVNDE"/>
<reference evidence="9 10" key="1">
    <citation type="journal article" date="2014" name="Nat. Genet.">
        <title>Whole-genome sequence of a flatfish provides insights into ZW sex chromosome evolution and adaptation to a benthic lifestyle.</title>
        <authorList>
            <person name="Chen S."/>
            <person name="Zhang G."/>
            <person name="Shao C."/>
            <person name="Huang Q."/>
            <person name="Liu G."/>
            <person name="Zhang P."/>
            <person name="Song W."/>
            <person name="An N."/>
            <person name="Chalopin D."/>
            <person name="Volff J.N."/>
            <person name="Hong Y."/>
            <person name="Li Q."/>
            <person name="Sha Z."/>
            <person name="Zhou H."/>
            <person name="Xie M."/>
            <person name="Yu Q."/>
            <person name="Liu Y."/>
            <person name="Xiang H."/>
            <person name="Wang N."/>
            <person name="Wu K."/>
            <person name="Yang C."/>
            <person name="Zhou Q."/>
            <person name="Liao X."/>
            <person name="Yang L."/>
            <person name="Hu Q."/>
            <person name="Zhang J."/>
            <person name="Meng L."/>
            <person name="Jin L."/>
            <person name="Tian Y."/>
            <person name="Lian J."/>
            <person name="Yang J."/>
            <person name="Miao G."/>
            <person name="Liu S."/>
            <person name="Liang Z."/>
            <person name="Yan F."/>
            <person name="Li Y."/>
            <person name="Sun B."/>
            <person name="Zhang H."/>
            <person name="Zhang J."/>
            <person name="Zhu Y."/>
            <person name="Du M."/>
            <person name="Zhao Y."/>
            <person name="Schartl M."/>
            <person name="Tang Q."/>
            <person name="Wang J."/>
        </authorList>
    </citation>
    <scope>NUCLEOTIDE SEQUENCE</scope>
</reference>
<dbReference type="PROSITE" id="PS51767">
    <property type="entry name" value="PEPTIDASE_A1"/>
    <property type="match status" value="1"/>
</dbReference>
<dbReference type="InterPro" id="IPR001969">
    <property type="entry name" value="Aspartic_peptidase_AS"/>
</dbReference>
<dbReference type="InterPro" id="IPR001461">
    <property type="entry name" value="Aspartic_peptidase_A1"/>
</dbReference>
<keyword evidence="5" id="KW-0472">Membrane</keyword>
<feature type="active site" evidence="6">
    <location>
        <position position="100"/>
    </location>
</feature>
<keyword evidence="7" id="KW-0064">Aspartyl protease</keyword>
<keyword evidence="4" id="KW-1133">Transmembrane helix</keyword>
<protein>
    <submittedName>
        <fullName evidence="9">Beta-secretase 2</fullName>
    </submittedName>
</protein>
<dbReference type="GeneTree" id="ENSGT00940000159548"/>
<comment type="subcellular location">
    <subcellularLocation>
        <location evidence="1">Membrane</location>
        <topology evidence="1">Single-pass type I membrane protein</topology>
    </subcellularLocation>
</comment>
<name>A0A3P8USA1_CYNSE</name>
<dbReference type="GO" id="GO:0006509">
    <property type="term" value="P:membrane protein ectodomain proteolysis"/>
    <property type="evidence" value="ECO:0007669"/>
    <property type="project" value="TreeGrafter"/>
</dbReference>
<evidence type="ECO:0000256" key="4">
    <source>
        <dbReference type="ARBA" id="ARBA00022989"/>
    </source>
</evidence>
<dbReference type="AlphaFoldDB" id="A0A3P8USA1"/>
<evidence type="ECO:0000256" key="2">
    <source>
        <dbReference type="ARBA" id="ARBA00007447"/>
    </source>
</evidence>
<dbReference type="GO" id="GO:0050435">
    <property type="term" value="P:amyloid-beta metabolic process"/>
    <property type="evidence" value="ECO:0007669"/>
    <property type="project" value="TreeGrafter"/>
</dbReference>
<dbReference type="GO" id="GO:0005768">
    <property type="term" value="C:endosome"/>
    <property type="evidence" value="ECO:0007669"/>
    <property type="project" value="TreeGrafter"/>
</dbReference>
<organism evidence="9 10">
    <name type="scientific">Cynoglossus semilaevis</name>
    <name type="common">Tongue sole</name>
    <dbReference type="NCBI Taxonomy" id="244447"/>
    <lineage>
        <taxon>Eukaryota</taxon>
        <taxon>Metazoa</taxon>
        <taxon>Chordata</taxon>
        <taxon>Craniata</taxon>
        <taxon>Vertebrata</taxon>
        <taxon>Euteleostomi</taxon>
        <taxon>Actinopterygii</taxon>
        <taxon>Neopterygii</taxon>
        <taxon>Teleostei</taxon>
        <taxon>Neoteleostei</taxon>
        <taxon>Acanthomorphata</taxon>
        <taxon>Carangaria</taxon>
        <taxon>Pleuronectiformes</taxon>
        <taxon>Pleuronectoidei</taxon>
        <taxon>Cynoglossidae</taxon>
        <taxon>Cynoglossinae</taxon>
        <taxon>Cynoglossus</taxon>
    </lineage>
</organism>
<evidence type="ECO:0000256" key="5">
    <source>
        <dbReference type="ARBA" id="ARBA00023136"/>
    </source>
</evidence>
<dbReference type="InterPro" id="IPR021109">
    <property type="entry name" value="Peptidase_aspartic_dom_sf"/>
</dbReference>
<dbReference type="GO" id="GO:0005886">
    <property type="term" value="C:plasma membrane"/>
    <property type="evidence" value="ECO:0007669"/>
    <property type="project" value="TreeGrafter"/>
</dbReference>
<dbReference type="PROSITE" id="PS00141">
    <property type="entry name" value="ASP_PROTEASE"/>
    <property type="match status" value="2"/>
</dbReference>
<dbReference type="PANTHER" id="PTHR47965:SF40">
    <property type="entry name" value="BETA-SECRETASE 2"/>
    <property type="match status" value="1"/>
</dbReference>
<dbReference type="PRINTS" id="PR01816">
    <property type="entry name" value="BACE1"/>
</dbReference>
<dbReference type="GO" id="GO:0004190">
    <property type="term" value="F:aspartic-type endopeptidase activity"/>
    <property type="evidence" value="ECO:0007669"/>
    <property type="project" value="UniProtKB-KW"/>
</dbReference>
<dbReference type="GO" id="GO:0097324">
    <property type="term" value="P:melanocyte migration"/>
    <property type="evidence" value="ECO:0007669"/>
    <property type="project" value="Ensembl"/>
</dbReference>
<evidence type="ECO:0000256" key="3">
    <source>
        <dbReference type="ARBA" id="ARBA00022692"/>
    </source>
</evidence>
<dbReference type="STRING" id="244447.ENSCSEP00000003125"/>
<evidence type="ECO:0000256" key="6">
    <source>
        <dbReference type="PIRSR" id="PIRSR601461-1"/>
    </source>
</evidence>
<keyword evidence="7" id="KW-0378">Hydrolase</keyword>
<evidence type="ECO:0000256" key="1">
    <source>
        <dbReference type="ARBA" id="ARBA00004479"/>
    </source>
</evidence>
<evidence type="ECO:0000259" key="8">
    <source>
        <dbReference type="PROSITE" id="PS51767"/>
    </source>
</evidence>
<dbReference type="PRINTS" id="PR01815">
    <property type="entry name" value="BACEFAMILY"/>
</dbReference>